<name>A0A1N6FJ75_9BACT</name>
<accession>A0A1N6FJ75</accession>
<evidence type="ECO:0000313" key="1">
    <source>
        <dbReference type="EMBL" id="SIN95260.1"/>
    </source>
</evidence>
<proteinExistence type="predicted"/>
<dbReference type="EMBL" id="FSRA01000001">
    <property type="protein sequence ID" value="SIN95260.1"/>
    <property type="molecule type" value="Genomic_DNA"/>
</dbReference>
<dbReference type="OrthoDB" id="1494963at2"/>
<keyword evidence="2" id="KW-1185">Reference proteome</keyword>
<dbReference type="RefSeq" id="WP_074239317.1">
    <property type="nucleotide sequence ID" value="NZ_FSRA01000001.1"/>
</dbReference>
<gene>
    <name evidence="1" type="ORF">SAMN04488055_2247</name>
</gene>
<reference evidence="2" key="1">
    <citation type="submission" date="2016-11" db="EMBL/GenBank/DDBJ databases">
        <authorList>
            <person name="Varghese N."/>
            <person name="Submissions S."/>
        </authorList>
    </citation>
    <scope>NUCLEOTIDE SEQUENCE [LARGE SCALE GENOMIC DNA]</scope>
    <source>
        <strain evidence="2">DSM 24787</strain>
    </source>
</reference>
<evidence type="ECO:0000313" key="2">
    <source>
        <dbReference type="Proteomes" id="UP000185003"/>
    </source>
</evidence>
<dbReference type="STRING" id="536979.SAMN04488055_2247"/>
<dbReference type="Proteomes" id="UP000185003">
    <property type="component" value="Unassembled WGS sequence"/>
</dbReference>
<sequence>MNNNWFEELPERCPPQDVLLPNGKTFYRLINGETPTSDDFLSTRAEFPLQVFSGVDECIVRSISIFTQKNDCENILKLARHKHKKVFEISLYENDGAIKQTFKASHHSWWRTLSFQISNENSNQ</sequence>
<organism evidence="1 2">
    <name type="scientific">Chitinophaga niabensis</name>
    <dbReference type="NCBI Taxonomy" id="536979"/>
    <lineage>
        <taxon>Bacteria</taxon>
        <taxon>Pseudomonadati</taxon>
        <taxon>Bacteroidota</taxon>
        <taxon>Chitinophagia</taxon>
        <taxon>Chitinophagales</taxon>
        <taxon>Chitinophagaceae</taxon>
        <taxon>Chitinophaga</taxon>
    </lineage>
</organism>
<protein>
    <submittedName>
        <fullName evidence="1">Uncharacterized protein</fullName>
    </submittedName>
</protein>
<dbReference type="AlphaFoldDB" id="A0A1N6FJ75"/>